<accession>A0A5M4B3X5</accession>
<evidence type="ECO:0000313" key="3">
    <source>
        <dbReference type="Proteomes" id="UP000391834"/>
    </source>
</evidence>
<proteinExistence type="predicted"/>
<protein>
    <submittedName>
        <fullName evidence="2">Uncharacterized protein</fullName>
    </submittedName>
</protein>
<keyword evidence="1" id="KW-0732">Signal</keyword>
<dbReference type="Proteomes" id="UP000391834">
    <property type="component" value="Unassembled WGS sequence"/>
</dbReference>
<feature type="chain" id="PRO_5024276027" evidence="1">
    <location>
        <begin position="29"/>
        <end position="310"/>
    </location>
</feature>
<evidence type="ECO:0000313" key="2">
    <source>
        <dbReference type="EMBL" id="GET34840.1"/>
    </source>
</evidence>
<dbReference type="EMBL" id="BLAX01000001">
    <property type="protein sequence ID" value="GET34840.1"/>
    <property type="molecule type" value="Genomic_DNA"/>
</dbReference>
<reference evidence="2 3" key="1">
    <citation type="submission" date="2019-10" db="EMBL/GenBank/DDBJ databases">
        <title>Prolixibacter strains distinguished by the presence of nitrate reductase genes were adept at nitrate-dependent anaerobic corrosion of metallic iron and carbon steel.</title>
        <authorList>
            <person name="Iino T."/>
            <person name="Shono N."/>
            <person name="Ito K."/>
            <person name="Nakamura R."/>
            <person name="Sueoka K."/>
            <person name="Harayama S."/>
            <person name="Ohkuma M."/>
        </authorList>
    </citation>
    <scope>NUCLEOTIDE SEQUENCE [LARGE SCALE GENOMIC DNA]</scope>
    <source>
        <strain evidence="2 3">JCM 13498</strain>
    </source>
</reference>
<gene>
    <name evidence="2" type="ORF">PbJCM13498_37030</name>
</gene>
<sequence length="310" mass="36052">MKITLKNMKSVAVIFTLLLTFSMMTVSAQKEDKPTILFAPQWKVNTTIKYQADLQKTVKQGDFHWTGNYNSIQQLTVKSKDDSSFVVLWKAQGFPVNIFQDYPGPMFDWFQEWSKGKTVDLLIKFNNLGIPISVLNPDSVRSFYLNMVDEFLKKLPSRDVSPLDKEQVKQSLINLKNIYIPSEQLPTSFLSNLSLLFPLFGKTFYENQDLKVTQYTQLPGVNFSVPIQVHTQLMKESKEQYQLTSNKNVLPFNQWRIKPAGYTSIDFDYSDSLDFKYDNANQWVTYAMHSMNYERSDYADNFVITYTKVK</sequence>
<evidence type="ECO:0000256" key="1">
    <source>
        <dbReference type="SAM" id="SignalP"/>
    </source>
</evidence>
<organism evidence="2 3">
    <name type="scientific">Prolixibacter bellariivorans</name>
    <dbReference type="NCBI Taxonomy" id="314319"/>
    <lineage>
        <taxon>Bacteria</taxon>
        <taxon>Pseudomonadati</taxon>
        <taxon>Bacteroidota</taxon>
        <taxon>Bacteroidia</taxon>
        <taxon>Marinilabiliales</taxon>
        <taxon>Prolixibacteraceae</taxon>
        <taxon>Prolixibacter</taxon>
    </lineage>
</organism>
<name>A0A5M4B3X5_9BACT</name>
<comment type="caution">
    <text evidence="2">The sequence shown here is derived from an EMBL/GenBank/DDBJ whole genome shotgun (WGS) entry which is preliminary data.</text>
</comment>
<feature type="signal peptide" evidence="1">
    <location>
        <begin position="1"/>
        <end position="28"/>
    </location>
</feature>
<dbReference type="AlphaFoldDB" id="A0A5M4B3X5"/>
<keyword evidence="3" id="KW-1185">Reference proteome</keyword>